<keyword evidence="5 7" id="KW-0472">Membrane</keyword>
<keyword evidence="3 7" id="KW-0812">Transmembrane</keyword>
<evidence type="ECO:0000256" key="4">
    <source>
        <dbReference type="ARBA" id="ARBA00022989"/>
    </source>
</evidence>
<feature type="transmembrane region" description="Helical" evidence="7">
    <location>
        <begin position="83"/>
        <end position="100"/>
    </location>
</feature>
<feature type="region of interest" description="Disordered" evidence="6">
    <location>
        <begin position="1"/>
        <end position="22"/>
    </location>
</feature>
<reference evidence="8 9" key="1">
    <citation type="submission" date="2024-10" db="EMBL/GenBank/DDBJ databases">
        <title>The Natural Products Discovery Center: Release of the First 8490 Sequenced Strains for Exploring Actinobacteria Biosynthetic Diversity.</title>
        <authorList>
            <person name="Kalkreuter E."/>
            <person name="Kautsar S.A."/>
            <person name="Yang D."/>
            <person name="Bader C.D."/>
            <person name="Teijaro C.N."/>
            <person name="Fluegel L."/>
            <person name="Davis C.M."/>
            <person name="Simpson J.R."/>
            <person name="Lauterbach L."/>
            <person name="Steele A.D."/>
            <person name="Gui C."/>
            <person name="Meng S."/>
            <person name="Li G."/>
            <person name="Viehrig K."/>
            <person name="Ye F."/>
            <person name="Su P."/>
            <person name="Kiefer A.F."/>
            <person name="Nichols A."/>
            <person name="Cepeda A.J."/>
            <person name="Yan W."/>
            <person name="Fan B."/>
            <person name="Jiang Y."/>
            <person name="Adhikari A."/>
            <person name="Zheng C.-J."/>
            <person name="Schuster L."/>
            <person name="Cowan T.M."/>
            <person name="Smanski M.J."/>
            <person name="Chevrette M.G."/>
            <person name="De Carvalho L.P.S."/>
            <person name="Shen B."/>
        </authorList>
    </citation>
    <scope>NUCLEOTIDE SEQUENCE [LARGE SCALE GENOMIC DNA]</scope>
    <source>
        <strain evidence="8 9">NPDC049639</strain>
    </source>
</reference>
<keyword evidence="9" id="KW-1185">Reference proteome</keyword>
<feature type="transmembrane region" description="Helical" evidence="7">
    <location>
        <begin position="120"/>
        <end position="138"/>
    </location>
</feature>
<evidence type="ECO:0000313" key="9">
    <source>
        <dbReference type="Proteomes" id="UP001612915"/>
    </source>
</evidence>
<feature type="transmembrane region" description="Helical" evidence="7">
    <location>
        <begin position="159"/>
        <end position="180"/>
    </location>
</feature>
<evidence type="ECO:0000256" key="6">
    <source>
        <dbReference type="SAM" id="MobiDB-lite"/>
    </source>
</evidence>
<dbReference type="EMBL" id="JBITLV010000001">
    <property type="protein sequence ID" value="MFI7585811.1"/>
    <property type="molecule type" value="Genomic_DNA"/>
</dbReference>
<dbReference type="InterPro" id="IPR051611">
    <property type="entry name" value="ECF_transporter_component"/>
</dbReference>
<feature type="transmembrane region" description="Helical" evidence="7">
    <location>
        <begin position="34"/>
        <end position="51"/>
    </location>
</feature>
<evidence type="ECO:0000256" key="7">
    <source>
        <dbReference type="SAM" id="Phobius"/>
    </source>
</evidence>
<feature type="transmembrane region" description="Helical" evidence="7">
    <location>
        <begin position="57"/>
        <end position="76"/>
    </location>
</feature>
<comment type="subcellular location">
    <subcellularLocation>
        <location evidence="1">Membrane</location>
        <topology evidence="1">Multi-pass membrane protein</topology>
    </subcellularLocation>
</comment>
<dbReference type="Pfam" id="PF02361">
    <property type="entry name" value="CbiQ"/>
    <property type="match status" value="1"/>
</dbReference>
<dbReference type="PANTHER" id="PTHR34857">
    <property type="entry name" value="SLL0384 PROTEIN"/>
    <property type="match status" value="1"/>
</dbReference>
<evidence type="ECO:0000256" key="5">
    <source>
        <dbReference type="ARBA" id="ARBA00023136"/>
    </source>
</evidence>
<gene>
    <name evidence="8" type="ORF">ACIB24_01905</name>
</gene>
<evidence type="ECO:0000256" key="3">
    <source>
        <dbReference type="ARBA" id="ARBA00022692"/>
    </source>
</evidence>
<comment type="caution">
    <text evidence="8">The sequence shown here is derived from an EMBL/GenBank/DDBJ whole genome shotgun (WGS) entry which is preliminary data.</text>
</comment>
<protein>
    <submittedName>
        <fullName evidence="8">Energy-coupling factor transporter transmembrane component T family protein</fullName>
    </submittedName>
</protein>
<feature type="transmembrane region" description="Helical" evidence="7">
    <location>
        <begin position="200"/>
        <end position="225"/>
    </location>
</feature>
<organism evidence="8 9">
    <name type="scientific">Spongisporangium articulatum</name>
    <dbReference type="NCBI Taxonomy" id="3362603"/>
    <lineage>
        <taxon>Bacteria</taxon>
        <taxon>Bacillati</taxon>
        <taxon>Actinomycetota</taxon>
        <taxon>Actinomycetes</taxon>
        <taxon>Kineosporiales</taxon>
        <taxon>Kineosporiaceae</taxon>
        <taxon>Spongisporangium</taxon>
    </lineage>
</organism>
<keyword evidence="2" id="KW-1003">Cell membrane</keyword>
<evidence type="ECO:0000313" key="8">
    <source>
        <dbReference type="EMBL" id="MFI7585811.1"/>
    </source>
</evidence>
<dbReference type="PANTHER" id="PTHR34857:SF2">
    <property type="entry name" value="SLL0384 PROTEIN"/>
    <property type="match status" value="1"/>
</dbReference>
<keyword evidence="4 7" id="KW-1133">Transmembrane helix</keyword>
<evidence type="ECO:0000256" key="2">
    <source>
        <dbReference type="ARBA" id="ARBA00022475"/>
    </source>
</evidence>
<sequence length="266" mass="26876">MARSRRLPGTAESDSVEPGSEGDHRAFVARANPIAKLAVALLVPLALVLTIDPVTAGVALGLELLALPWCGVGPAALVRTGRLVLFGATSAGLVTALLGADSGKSLGVLGVSTGSATDAGSIALRVLAIGLPGVVLVATTDSTELADALAQIARLPARFVLSALAALRLLGVLGQEWWALTLARRARGLQAGFSPAGLRLLGGQVFALLVLAIRRATVLATAMEARGFGTGERTWARPSVLKPTDAVVIGGGLFIAVAATTAGILF</sequence>
<accession>A0ABW8AHI1</accession>
<dbReference type="Proteomes" id="UP001612915">
    <property type="component" value="Unassembled WGS sequence"/>
</dbReference>
<feature type="transmembrane region" description="Helical" evidence="7">
    <location>
        <begin position="246"/>
        <end position="265"/>
    </location>
</feature>
<dbReference type="CDD" id="cd16914">
    <property type="entry name" value="EcfT"/>
    <property type="match status" value="1"/>
</dbReference>
<dbReference type="RefSeq" id="WP_398274337.1">
    <property type="nucleotide sequence ID" value="NZ_JBITLV010000001.1"/>
</dbReference>
<evidence type="ECO:0000256" key="1">
    <source>
        <dbReference type="ARBA" id="ARBA00004141"/>
    </source>
</evidence>
<dbReference type="InterPro" id="IPR003339">
    <property type="entry name" value="ABC/ECF_trnsptr_transmembrane"/>
</dbReference>
<proteinExistence type="predicted"/>
<name>A0ABW8AHI1_9ACTN</name>